<dbReference type="Gene3D" id="3.40.50.720">
    <property type="entry name" value="NAD(P)-binding Rossmann-like Domain"/>
    <property type="match status" value="1"/>
</dbReference>
<dbReference type="PRINTS" id="PR00081">
    <property type="entry name" value="GDHRDH"/>
</dbReference>
<comment type="caution">
    <text evidence="4">The sequence shown here is derived from an EMBL/GenBank/DDBJ whole genome shotgun (WGS) entry which is preliminary data.</text>
</comment>
<sequence>MKGVSFTMKVILITGASSGIGYKAAIQLAKEGYKVYGGARRVERMQALTDFGITPLELDLTKPQSLKFAVDRIIEEEGHIDILVNNAGYGSYGAIENVDIEEAKRQFDVNIFGLARLVQLVLPHMRNQHSGRIINISSMAGRMTTFMGAWYHATKYALEAFSDALRMEIKPFGIDVVIVEPGGIKTDWGLIAADHLEESSQNSPYEEMGHATAKKLRREYTTGPLSKPDLIANTITKAVMSKRPRTRYLVGFGAKPVVFLHTVLPDRWFDAFVKKFV</sequence>
<dbReference type="Proteomes" id="UP000051249">
    <property type="component" value="Unassembled WGS sequence"/>
</dbReference>
<protein>
    <submittedName>
        <fullName evidence="4">Short chain dehydrogenase</fullName>
    </submittedName>
</protein>
<gene>
    <name evidence="4" type="ORF">IV88_GL001158</name>
</gene>
<keyword evidence="2" id="KW-0560">Oxidoreductase</keyword>
<dbReference type="CDD" id="cd05374">
    <property type="entry name" value="17beta-HSD-like_SDR_c"/>
    <property type="match status" value="1"/>
</dbReference>
<dbReference type="PATRIC" id="fig|480391.4.peg.1175"/>
<evidence type="ECO:0000256" key="1">
    <source>
        <dbReference type="ARBA" id="ARBA00006484"/>
    </source>
</evidence>
<dbReference type="PRINTS" id="PR00080">
    <property type="entry name" value="SDRFAMILY"/>
</dbReference>
<dbReference type="SUPFAM" id="SSF51735">
    <property type="entry name" value="NAD(P)-binding Rossmann-fold domains"/>
    <property type="match status" value="1"/>
</dbReference>
<dbReference type="NCBIfam" id="NF004826">
    <property type="entry name" value="PRK06182.1"/>
    <property type="match status" value="1"/>
</dbReference>
<dbReference type="InterPro" id="IPR002347">
    <property type="entry name" value="SDR_fam"/>
</dbReference>
<comment type="similarity">
    <text evidence="1 3">Belongs to the short-chain dehydrogenases/reductases (SDR) family.</text>
</comment>
<dbReference type="EMBL" id="JQCQ01000037">
    <property type="protein sequence ID" value="KRO22476.1"/>
    <property type="molecule type" value="Genomic_DNA"/>
</dbReference>
<evidence type="ECO:0000256" key="2">
    <source>
        <dbReference type="ARBA" id="ARBA00023002"/>
    </source>
</evidence>
<dbReference type="PANTHER" id="PTHR44169">
    <property type="entry name" value="NADPH-DEPENDENT 1-ACYLDIHYDROXYACETONE PHOSPHATE REDUCTASE"/>
    <property type="match status" value="1"/>
</dbReference>
<proteinExistence type="inferred from homology"/>
<dbReference type="GO" id="GO:0016491">
    <property type="term" value="F:oxidoreductase activity"/>
    <property type="evidence" value="ECO:0007669"/>
    <property type="project" value="UniProtKB-KW"/>
</dbReference>
<dbReference type="PANTHER" id="PTHR44169:SF6">
    <property type="entry name" value="NADPH-DEPENDENT 1-ACYLDIHYDROXYACETONE PHOSPHATE REDUCTASE"/>
    <property type="match status" value="1"/>
</dbReference>
<accession>A0A0R2NB02</accession>
<keyword evidence="5" id="KW-1185">Reference proteome</keyword>
<dbReference type="InterPro" id="IPR036291">
    <property type="entry name" value="NAD(P)-bd_dom_sf"/>
</dbReference>
<evidence type="ECO:0000256" key="3">
    <source>
        <dbReference type="RuleBase" id="RU000363"/>
    </source>
</evidence>
<name>A0A0R2NB02_9LACO</name>
<dbReference type="AlphaFoldDB" id="A0A0R2NB02"/>
<organism evidence="4 5">
    <name type="scientific">Pediococcus argentinicus</name>
    <dbReference type="NCBI Taxonomy" id="480391"/>
    <lineage>
        <taxon>Bacteria</taxon>
        <taxon>Bacillati</taxon>
        <taxon>Bacillota</taxon>
        <taxon>Bacilli</taxon>
        <taxon>Lactobacillales</taxon>
        <taxon>Lactobacillaceae</taxon>
        <taxon>Pediococcus</taxon>
    </lineage>
</organism>
<dbReference type="Pfam" id="PF00106">
    <property type="entry name" value="adh_short"/>
    <property type="match status" value="1"/>
</dbReference>
<evidence type="ECO:0000313" key="4">
    <source>
        <dbReference type="EMBL" id="KRO22476.1"/>
    </source>
</evidence>
<reference evidence="4 5" key="1">
    <citation type="journal article" date="2015" name="Genome Announc.">
        <title>Expanding the biotechnology potential of lactobacilli through comparative genomics of 213 strains and associated genera.</title>
        <authorList>
            <person name="Sun Z."/>
            <person name="Harris H.M."/>
            <person name="McCann A."/>
            <person name="Guo C."/>
            <person name="Argimon S."/>
            <person name="Zhang W."/>
            <person name="Yang X."/>
            <person name="Jeffery I.B."/>
            <person name="Cooney J.C."/>
            <person name="Kagawa T.F."/>
            <person name="Liu W."/>
            <person name="Song Y."/>
            <person name="Salvetti E."/>
            <person name="Wrobel A."/>
            <person name="Rasinkangas P."/>
            <person name="Parkhill J."/>
            <person name="Rea M.C."/>
            <person name="O'Sullivan O."/>
            <person name="Ritari J."/>
            <person name="Douillard F.P."/>
            <person name="Paul Ross R."/>
            <person name="Yang R."/>
            <person name="Briner A.E."/>
            <person name="Felis G.E."/>
            <person name="de Vos W.M."/>
            <person name="Barrangou R."/>
            <person name="Klaenhammer T.R."/>
            <person name="Caufield P.W."/>
            <person name="Cui Y."/>
            <person name="Zhang H."/>
            <person name="O'Toole P.W."/>
        </authorList>
    </citation>
    <scope>NUCLEOTIDE SEQUENCE [LARGE SCALE GENOMIC DNA]</scope>
    <source>
        <strain evidence="4 5">DSM 23026</strain>
    </source>
</reference>
<evidence type="ECO:0000313" key="5">
    <source>
        <dbReference type="Proteomes" id="UP000051249"/>
    </source>
</evidence>